<proteinExistence type="predicted"/>
<dbReference type="AlphaFoldDB" id="A0A068SVW1"/>
<dbReference type="Pfam" id="PF09998">
    <property type="entry name" value="DUF2239"/>
    <property type="match status" value="1"/>
</dbReference>
<protein>
    <submittedName>
        <fullName evidence="1">PF09998 family protein</fullName>
    </submittedName>
</protein>
<sequence length="193" mass="21074">MADFHWTAFWGENRVAGGSPAEVVTAVKAGGHESVLVFDDATGKPVDLDLRGTLEDCLGRLPRDNVEPVEPVERRPGRPKLGVVPREVTLLPRHWEWLGQQPGGASVALRKLVDSARAAGSSGDDTRRAQEASDRFMRALGGDQPGYEDAARALYAGQENRFKELTESWPKDVREHARYLARAAFGAGSAEEK</sequence>
<dbReference type="eggNOG" id="COG3644">
    <property type="taxonomic scope" value="Bacteria"/>
</dbReference>
<accession>A0A068SVW1</accession>
<dbReference type="OrthoDB" id="282960at2"/>
<dbReference type="HOGENOM" id="CLU_084995_0_0_5"/>
<dbReference type="EMBL" id="HG938353">
    <property type="protein sequence ID" value="CDN49994.1"/>
    <property type="molecule type" value="Genomic_DNA"/>
</dbReference>
<evidence type="ECO:0000313" key="2">
    <source>
        <dbReference type="Proteomes" id="UP000028181"/>
    </source>
</evidence>
<gene>
    <name evidence="1" type="ORF">RG540_CH38380</name>
</gene>
<dbReference type="KEGG" id="ngg:RG540_CH38380"/>
<dbReference type="InterPro" id="IPR018715">
    <property type="entry name" value="DUF2239"/>
</dbReference>
<organism evidence="1 2">
    <name type="scientific">Neorhizobium galegae bv. orientalis str. HAMBI 540</name>
    <dbReference type="NCBI Taxonomy" id="1028800"/>
    <lineage>
        <taxon>Bacteria</taxon>
        <taxon>Pseudomonadati</taxon>
        <taxon>Pseudomonadota</taxon>
        <taxon>Alphaproteobacteria</taxon>
        <taxon>Hyphomicrobiales</taxon>
        <taxon>Rhizobiaceae</taxon>
        <taxon>Rhizobium/Agrobacterium group</taxon>
        <taxon>Neorhizobium</taxon>
    </lineage>
</organism>
<name>A0A068SVW1_NEOGA</name>
<dbReference type="PATRIC" id="fig|1028800.3.peg.3897"/>
<keyword evidence="2" id="KW-1185">Reference proteome</keyword>
<dbReference type="GeneID" id="24258903"/>
<reference evidence="2" key="1">
    <citation type="journal article" date="2014" name="BMC Genomics">
        <title>Genome sequencing of two Neorhizobium galegae strains reveals a noeT gene responsible for the unusual acetylation of the nodulation factors.</title>
        <authorList>
            <person name="Osterman J."/>
            <person name="Marsh J."/>
            <person name="Laine P.K."/>
            <person name="Zeng Z."/>
            <person name="Alatalo E."/>
            <person name="Sullivan J.T."/>
            <person name="Young J.P."/>
            <person name="Thomas-Oates J."/>
            <person name="Paulin L."/>
            <person name="Lindstrom K."/>
        </authorList>
    </citation>
    <scope>NUCLEOTIDE SEQUENCE [LARGE SCALE GENOMIC DNA]</scope>
    <source>
        <strain evidence="2">HAMBI 540</strain>
    </source>
</reference>
<evidence type="ECO:0000313" key="1">
    <source>
        <dbReference type="EMBL" id="CDN49994.1"/>
    </source>
</evidence>
<dbReference type="Proteomes" id="UP000028181">
    <property type="component" value="Chromosome I"/>
</dbReference>
<dbReference type="RefSeq" id="WP_038591122.1">
    <property type="nucleotide sequence ID" value="NZ_HG938353.1"/>
</dbReference>